<name>A0ABS5BK93_9BACT</name>
<evidence type="ECO:0000256" key="1">
    <source>
        <dbReference type="SAM" id="SignalP"/>
    </source>
</evidence>
<comment type="caution">
    <text evidence="2">The sequence shown here is derived from an EMBL/GenBank/DDBJ whole genome shotgun (WGS) entry which is preliminary data.</text>
</comment>
<dbReference type="RefSeq" id="WP_210652274.1">
    <property type="nucleotide sequence ID" value="NZ_JAGKQQ010000001.1"/>
</dbReference>
<proteinExistence type="predicted"/>
<accession>A0ABS5BK93</accession>
<evidence type="ECO:0008006" key="4">
    <source>
        <dbReference type="Google" id="ProtNLM"/>
    </source>
</evidence>
<evidence type="ECO:0000313" key="2">
    <source>
        <dbReference type="EMBL" id="MBP3954130.1"/>
    </source>
</evidence>
<dbReference type="EMBL" id="JAGKQQ010000001">
    <property type="protein sequence ID" value="MBP3954130.1"/>
    <property type="molecule type" value="Genomic_DNA"/>
</dbReference>
<reference evidence="2 3" key="1">
    <citation type="submission" date="2021-04" db="EMBL/GenBank/DDBJ databases">
        <authorList>
            <person name="Ivanova A."/>
        </authorList>
    </citation>
    <scope>NUCLEOTIDE SEQUENCE [LARGE SCALE GENOMIC DNA]</scope>
    <source>
        <strain evidence="2 3">G18</strain>
    </source>
</reference>
<feature type="signal peptide" evidence="1">
    <location>
        <begin position="1"/>
        <end position="21"/>
    </location>
</feature>
<evidence type="ECO:0000313" key="3">
    <source>
        <dbReference type="Proteomes" id="UP000676565"/>
    </source>
</evidence>
<dbReference type="PROSITE" id="PS51257">
    <property type="entry name" value="PROKAR_LIPOPROTEIN"/>
    <property type="match status" value="1"/>
</dbReference>
<sequence>MVTAWIKASMAGLLVAGLMVAVGCTQPATPSQAPPKKDDEGGHGWWCDEHGVVEDECSMCSDKVYDAAKAKGDICLNHPKRAKSQCFICNPELWEKSAARYKEKYGKEPPAPKDNMPTKK</sequence>
<keyword evidence="1" id="KW-0732">Signal</keyword>
<organism evidence="2 3">
    <name type="scientific">Gemmata palustris</name>
    <dbReference type="NCBI Taxonomy" id="2822762"/>
    <lineage>
        <taxon>Bacteria</taxon>
        <taxon>Pseudomonadati</taxon>
        <taxon>Planctomycetota</taxon>
        <taxon>Planctomycetia</taxon>
        <taxon>Gemmatales</taxon>
        <taxon>Gemmataceae</taxon>
        <taxon>Gemmata</taxon>
    </lineage>
</organism>
<protein>
    <recommendedName>
        <fullName evidence="4">RND transporter</fullName>
    </recommendedName>
</protein>
<dbReference type="Proteomes" id="UP000676565">
    <property type="component" value="Unassembled WGS sequence"/>
</dbReference>
<gene>
    <name evidence="2" type="ORF">J8F10_02310</name>
</gene>
<keyword evidence="3" id="KW-1185">Reference proteome</keyword>
<feature type="chain" id="PRO_5045134799" description="RND transporter" evidence="1">
    <location>
        <begin position="22"/>
        <end position="120"/>
    </location>
</feature>